<comment type="caution">
    <text evidence="2">The sequence shown here is derived from an EMBL/GenBank/DDBJ whole genome shotgun (WGS) entry which is preliminary data.</text>
</comment>
<feature type="compositionally biased region" description="Basic and acidic residues" evidence="1">
    <location>
        <begin position="13"/>
        <end position="27"/>
    </location>
</feature>
<reference evidence="2" key="1">
    <citation type="submission" date="2022-08" db="EMBL/GenBank/DDBJ databases">
        <authorList>
            <person name="Gutierrez-Valencia J."/>
        </authorList>
    </citation>
    <scope>NUCLEOTIDE SEQUENCE</scope>
</reference>
<accession>A0AAV0P6Z3</accession>
<keyword evidence="3" id="KW-1185">Reference proteome</keyword>
<dbReference type="AlphaFoldDB" id="A0AAV0P6Z3"/>
<gene>
    <name evidence="2" type="ORF">LITE_LOCUS37231</name>
</gene>
<organism evidence="2 3">
    <name type="scientific">Linum tenue</name>
    <dbReference type="NCBI Taxonomy" id="586396"/>
    <lineage>
        <taxon>Eukaryota</taxon>
        <taxon>Viridiplantae</taxon>
        <taxon>Streptophyta</taxon>
        <taxon>Embryophyta</taxon>
        <taxon>Tracheophyta</taxon>
        <taxon>Spermatophyta</taxon>
        <taxon>Magnoliopsida</taxon>
        <taxon>eudicotyledons</taxon>
        <taxon>Gunneridae</taxon>
        <taxon>Pentapetalae</taxon>
        <taxon>rosids</taxon>
        <taxon>fabids</taxon>
        <taxon>Malpighiales</taxon>
        <taxon>Linaceae</taxon>
        <taxon>Linum</taxon>
    </lineage>
</organism>
<dbReference type="EMBL" id="CAMGYJ010000008">
    <property type="protein sequence ID" value="CAI0466912.1"/>
    <property type="molecule type" value="Genomic_DNA"/>
</dbReference>
<proteinExistence type="predicted"/>
<sequence length="86" mass="9391">MAQHEAAELFPRNGREEKLRKGGGGTREDDVIGRAGLEGFADIDKYFPSRKRNQVPALVIDSNFAAQIYGGKAIVSYPKGRKPSGQ</sequence>
<evidence type="ECO:0000313" key="2">
    <source>
        <dbReference type="EMBL" id="CAI0466912.1"/>
    </source>
</evidence>
<feature type="region of interest" description="Disordered" evidence="1">
    <location>
        <begin position="1"/>
        <end position="27"/>
    </location>
</feature>
<dbReference type="Proteomes" id="UP001154282">
    <property type="component" value="Unassembled WGS sequence"/>
</dbReference>
<name>A0AAV0P6Z3_9ROSI</name>
<evidence type="ECO:0000256" key="1">
    <source>
        <dbReference type="SAM" id="MobiDB-lite"/>
    </source>
</evidence>
<protein>
    <submittedName>
        <fullName evidence="2">Uncharacterized protein</fullName>
    </submittedName>
</protein>
<evidence type="ECO:0000313" key="3">
    <source>
        <dbReference type="Proteomes" id="UP001154282"/>
    </source>
</evidence>